<evidence type="ECO:0000256" key="1">
    <source>
        <dbReference type="ARBA" id="ARBA00001946"/>
    </source>
</evidence>
<dbReference type="Gene3D" id="3.20.20.370">
    <property type="entry name" value="Glycoside hydrolase/deacetylase"/>
    <property type="match status" value="1"/>
</dbReference>
<dbReference type="InterPro" id="IPR006879">
    <property type="entry name" value="YdjC-like"/>
</dbReference>
<name>A0A6C0PCD6_9BACL</name>
<keyword evidence="6" id="KW-0614">Plasmid</keyword>
<evidence type="ECO:0000256" key="4">
    <source>
        <dbReference type="ARBA" id="ARBA00022842"/>
    </source>
</evidence>
<dbReference type="GO" id="GO:0046872">
    <property type="term" value="F:metal ion binding"/>
    <property type="evidence" value="ECO:0007669"/>
    <property type="project" value="UniProtKB-KW"/>
</dbReference>
<dbReference type="RefSeq" id="WP_162645659.1">
    <property type="nucleotide sequence ID" value="NZ_CP048287.1"/>
</dbReference>
<dbReference type="KEGG" id="prz:GZH47_31990"/>
<keyword evidence="7" id="KW-1185">Reference proteome</keyword>
<reference evidence="6 7" key="1">
    <citation type="submission" date="2020-02" db="EMBL/GenBank/DDBJ databases">
        <title>Paenibacillus sp. nov., isolated from rhizosphere soil of tomato.</title>
        <authorList>
            <person name="Weon H.-Y."/>
            <person name="Lee S.A."/>
        </authorList>
    </citation>
    <scope>NUCLEOTIDE SEQUENCE [LARGE SCALE GENOMIC DNA]</scope>
    <source>
        <strain evidence="6 7">14171R-81</strain>
        <plasmid evidence="6 7">unnamed1</plasmid>
    </source>
</reference>
<gene>
    <name evidence="6" type="ORF">GZH47_31990</name>
</gene>
<keyword evidence="2" id="KW-0479">Metal-binding</keyword>
<dbReference type="PANTHER" id="PTHR31609:SF1">
    <property type="entry name" value="CARBOHYDRATE DEACETYLASE"/>
    <property type="match status" value="1"/>
</dbReference>
<dbReference type="SUPFAM" id="SSF88713">
    <property type="entry name" value="Glycoside hydrolase/deacetylase"/>
    <property type="match status" value="1"/>
</dbReference>
<proteinExistence type="predicted"/>
<evidence type="ECO:0000256" key="3">
    <source>
        <dbReference type="ARBA" id="ARBA00022801"/>
    </source>
</evidence>
<evidence type="ECO:0000256" key="5">
    <source>
        <dbReference type="ARBA" id="ARBA00023277"/>
    </source>
</evidence>
<dbReference type="PANTHER" id="PTHR31609">
    <property type="entry name" value="YDJC DEACETYLASE FAMILY MEMBER"/>
    <property type="match status" value="1"/>
</dbReference>
<evidence type="ECO:0000313" key="6">
    <source>
        <dbReference type="EMBL" id="QHW35513.1"/>
    </source>
</evidence>
<evidence type="ECO:0000313" key="7">
    <source>
        <dbReference type="Proteomes" id="UP000479114"/>
    </source>
</evidence>
<dbReference type="Proteomes" id="UP000479114">
    <property type="component" value="Plasmid unnamed1"/>
</dbReference>
<dbReference type="EMBL" id="CP048287">
    <property type="protein sequence ID" value="QHW35513.1"/>
    <property type="molecule type" value="Genomic_DNA"/>
</dbReference>
<dbReference type="GO" id="GO:0005975">
    <property type="term" value="P:carbohydrate metabolic process"/>
    <property type="evidence" value="ECO:0007669"/>
    <property type="project" value="InterPro"/>
</dbReference>
<dbReference type="GO" id="GO:0016787">
    <property type="term" value="F:hydrolase activity"/>
    <property type="evidence" value="ECO:0007669"/>
    <property type="project" value="UniProtKB-KW"/>
</dbReference>
<dbReference type="InterPro" id="IPR011330">
    <property type="entry name" value="Glyco_hydro/deAcase_b/a-brl"/>
</dbReference>
<keyword evidence="4" id="KW-0460">Magnesium</keyword>
<dbReference type="PROSITE" id="PS51257">
    <property type="entry name" value="PROKAR_LIPOPROTEIN"/>
    <property type="match status" value="1"/>
</dbReference>
<dbReference type="GO" id="GO:0019213">
    <property type="term" value="F:deacetylase activity"/>
    <property type="evidence" value="ECO:0007669"/>
    <property type="project" value="TreeGrafter"/>
</dbReference>
<protein>
    <submittedName>
        <fullName evidence="6">ChbG/HpnK family deacetylase</fullName>
    </submittedName>
</protein>
<keyword evidence="3" id="KW-0378">Hydrolase</keyword>
<dbReference type="AlphaFoldDB" id="A0A6C0PCD6"/>
<geneLocation type="plasmid" evidence="6 7">
    <name>unnamed1</name>
</geneLocation>
<keyword evidence="5" id="KW-0119">Carbohydrate metabolism</keyword>
<comment type="cofactor">
    <cofactor evidence="1">
        <name>Mg(2+)</name>
        <dbReference type="ChEBI" id="CHEBI:18420"/>
    </cofactor>
</comment>
<sequence>MNKRISVITRGDDCGSSLSANAGILQACKDGVLRNVSLMATCAYIKEAAEMLASETDICFGLHATLNSEWTTVRWGPVLDPSRVPSLVDRDGLFFRTPEELAANRPSRIEIMMELRAQLAKLRELGFKVTYLDSHMFFERAVDGLKEEMEQWATEEGLLYHHHYYRSLPLAENGDDAATTLIRQLMAAESGQYVTIGHPAFDTDEMRMLGETEAEGEEIARGRNGERLMYADPRITEFFRSNALRAIRYDEAVMLKNS</sequence>
<dbReference type="Pfam" id="PF04794">
    <property type="entry name" value="YdjC"/>
    <property type="match status" value="1"/>
</dbReference>
<accession>A0A6C0PCD6</accession>
<organism evidence="6 7">
    <name type="scientific">Paenibacillus rhizovicinus</name>
    <dbReference type="NCBI Taxonomy" id="2704463"/>
    <lineage>
        <taxon>Bacteria</taxon>
        <taxon>Bacillati</taxon>
        <taxon>Bacillota</taxon>
        <taxon>Bacilli</taxon>
        <taxon>Bacillales</taxon>
        <taxon>Paenibacillaceae</taxon>
        <taxon>Paenibacillus</taxon>
    </lineage>
</organism>
<evidence type="ECO:0000256" key="2">
    <source>
        <dbReference type="ARBA" id="ARBA00022723"/>
    </source>
</evidence>